<evidence type="ECO:0000259" key="1">
    <source>
        <dbReference type="Pfam" id="PF02230"/>
    </source>
</evidence>
<evidence type="ECO:0000313" key="2">
    <source>
        <dbReference type="EMBL" id="MDR6301415.1"/>
    </source>
</evidence>
<evidence type="ECO:0000313" key="3">
    <source>
        <dbReference type="Proteomes" id="UP001257659"/>
    </source>
</evidence>
<dbReference type="InterPro" id="IPR003140">
    <property type="entry name" value="PLipase/COase/thioEstase"/>
</dbReference>
<dbReference type="SUPFAM" id="SSF53474">
    <property type="entry name" value="alpha/beta-Hydrolases"/>
    <property type="match status" value="1"/>
</dbReference>
<sequence>MASVEKQVSYTTTNSYSTRNELTENTKNVWICCHGLGYLSRYFIHYFAQLDKEENYIIAPQAPAKYYQKSDFKHVGASWLTKEDTQQETKNVLNYLDAVLAAEKIGDDKRIILLGYSQGVSVAMRWMASRKLNINTLVIHSGGIPKELVAEDFSFVEKTQVKLIYGTNDEYLNEERIKKETSRAEELFGKERLEIIPFEGKHEVSRELIKKIAVSENKF</sequence>
<name>A0ABU1K725_9FLAO</name>
<protein>
    <submittedName>
        <fullName evidence="2">Esterase</fullName>
    </submittedName>
</protein>
<dbReference type="InterPro" id="IPR029058">
    <property type="entry name" value="AB_hydrolase_fold"/>
</dbReference>
<accession>A0ABU1K725</accession>
<dbReference type="Proteomes" id="UP001257659">
    <property type="component" value="Unassembled WGS sequence"/>
</dbReference>
<gene>
    <name evidence="2" type="ORF">GGR31_002084</name>
</gene>
<organism evidence="2 3">
    <name type="scientific">Mesonia maritima</name>
    <dbReference type="NCBI Taxonomy" id="1793873"/>
    <lineage>
        <taxon>Bacteria</taxon>
        <taxon>Pseudomonadati</taxon>
        <taxon>Bacteroidota</taxon>
        <taxon>Flavobacteriia</taxon>
        <taxon>Flavobacteriales</taxon>
        <taxon>Flavobacteriaceae</taxon>
        <taxon>Mesonia</taxon>
    </lineage>
</organism>
<dbReference type="Pfam" id="PF02230">
    <property type="entry name" value="Abhydrolase_2"/>
    <property type="match status" value="1"/>
</dbReference>
<feature type="domain" description="Phospholipase/carboxylesterase/thioesterase" evidence="1">
    <location>
        <begin position="25"/>
        <end position="212"/>
    </location>
</feature>
<reference evidence="2 3" key="1">
    <citation type="submission" date="2023-07" db="EMBL/GenBank/DDBJ databases">
        <title>Genomic Encyclopedia of Type Strains, Phase IV (KMG-IV): sequencing the most valuable type-strain genomes for metagenomic binning, comparative biology and taxonomic classification.</title>
        <authorList>
            <person name="Goeker M."/>
        </authorList>
    </citation>
    <scope>NUCLEOTIDE SEQUENCE [LARGE SCALE GENOMIC DNA]</scope>
    <source>
        <strain evidence="2 3">DSM 102814</strain>
    </source>
</reference>
<dbReference type="RefSeq" id="WP_309728801.1">
    <property type="nucleotide sequence ID" value="NZ_JAVDQA010000006.1"/>
</dbReference>
<comment type="caution">
    <text evidence="2">The sequence shown here is derived from an EMBL/GenBank/DDBJ whole genome shotgun (WGS) entry which is preliminary data.</text>
</comment>
<proteinExistence type="predicted"/>
<keyword evidence="3" id="KW-1185">Reference proteome</keyword>
<dbReference type="Gene3D" id="3.40.50.1820">
    <property type="entry name" value="alpha/beta hydrolase"/>
    <property type="match status" value="1"/>
</dbReference>
<dbReference type="EMBL" id="JAVDQA010000006">
    <property type="protein sequence ID" value="MDR6301415.1"/>
    <property type="molecule type" value="Genomic_DNA"/>
</dbReference>